<dbReference type="Proteomes" id="UP000579812">
    <property type="component" value="Unassembled WGS sequence"/>
</dbReference>
<dbReference type="InterPro" id="IPR042377">
    <property type="entry name" value="GSDME"/>
</dbReference>
<evidence type="ECO:0000256" key="4">
    <source>
        <dbReference type="ARBA" id="ARBA00022452"/>
    </source>
</evidence>
<dbReference type="GO" id="GO:0012501">
    <property type="term" value="P:programmed cell death"/>
    <property type="evidence" value="ECO:0007669"/>
    <property type="project" value="UniProtKB-KW"/>
</dbReference>
<evidence type="ECO:0000256" key="9">
    <source>
        <dbReference type="ARBA" id="ARBA00023136"/>
    </source>
</evidence>
<dbReference type="GO" id="GO:0005737">
    <property type="term" value="C:cytoplasm"/>
    <property type="evidence" value="ECO:0007669"/>
    <property type="project" value="UniProtKB-SubCell"/>
</dbReference>
<organism evidence="14 15">
    <name type="scientific">Onychostoma macrolepis</name>
    <dbReference type="NCBI Taxonomy" id="369639"/>
    <lineage>
        <taxon>Eukaryota</taxon>
        <taxon>Metazoa</taxon>
        <taxon>Chordata</taxon>
        <taxon>Craniata</taxon>
        <taxon>Vertebrata</taxon>
        <taxon>Euteleostomi</taxon>
        <taxon>Actinopterygii</taxon>
        <taxon>Neopterygii</taxon>
        <taxon>Teleostei</taxon>
        <taxon>Ostariophysi</taxon>
        <taxon>Cypriniformes</taxon>
        <taxon>Cyprinidae</taxon>
        <taxon>Acrossocheilinae</taxon>
        <taxon>Onychostoma</taxon>
    </lineage>
</organism>
<keyword evidence="5" id="KW-1003">Cell membrane</keyword>
<protein>
    <submittedName>
        <fullName evidence="14">Uncharacterized protein</fullName>
    </submittedName>
</protein>
<reference evidence="14 15" key="1">
    <citation type="submission" date="2020-04" db="EMBL/GenBank/DDBJ databases">
        <title>Chromosome-level genome assembly of a cyprinid fish Onychostoma macrolepis by integration of Nanopore Sequencing, Bionano and Hi-C technology.</title>
        <authorList>
            <person name="Wang D."/>
        </authorList>
    </citation>
    <scope>NUCLEOTIDE SEQUENCE [LARGE SCALE GENOMIC DNA]</scope>
    <source>
        <strain evidence="14">SWU-2019</strain>
        <tissue evidence="14">Muscle</tissue>
    </source>
</reference>
<dbReference type="GO" id="GO:0005886">
    <property type="term" value="C:plasma membrane"/>
    <property type="evidence" value="ECO:0007669"/>
    <property type="project" value="UniProtKB-SubCell"/>
</dbReference>
<keyword evidence="11" id="KW-0449">Lipoprotein</keyword>
<gene>
    <name evidence="14" type="ORF">G5714_016347</name>
</gene>
<comment type="subcellular location">
    <subcellularLocation>
        <location evidence="2">Cell membrane</location>
        <topology evidence="2">Multi-pass membrane protein</topology>
    </subcellularLocation>
    <subcellularLocation>
        <location evidence="1">Cytoplasm</location>
    </subcellularLocation>
</comment>
<name>A0A7J6C8V9_9TELE</name>
<proteinExistence type="inferred from homology"/>
<dbReference type="PANTHER" id="PTHR15207:SF3">
    <property type="entry name" value="DEAFNESS, AUTOSOMAL DOMINANT 5-RELATED"/>
    <property type="match status" value="1"/>
</dbReference>
<evidence type="ECO:0000256" key="3">
    <source>
        <dbReference type="ARBA" id="ARBA00009279"/>
    </source>
</evidence>
<comment type="caution">
    <text evidence="14">The sequence shown here is derived from an EMBL/GenBank/DDBJ whole genome shotgun (WGS) entry which is preliminary data.</text>
</comment>
<feature type="domain" description="Gasdermin PUB" evidence="13">
    <location>
        <begin position="318"/>
        <end position="488"/>
    </location>
</feature>
<sequence>MKNSSSGTEPMKCVGAGLRKTPDCSLCFCLVCGGRCLQTETTRAEDARKMFAKATKNLVSEIDTDGSLISVSRLNDSDGLAPLALVIKQNRYWFWQQPKYLISDFKLNDVLVGDPINPDVVETDFLTYNGKLVDNKSGSAEADLGAGSINVGGAGSSKFQSSFGNLKKQEVDVQKLLQESKSRVLDLKHSLIEQTRESYREVMTLVKERIITTQPCTVTEDVQEGGTCTGMFGFNKAIKVSVNDKGKPFVEYDTNVSINIPPKTTIAYSVIELEVSQTGHYELCLLPNVKGGFEVDGRVKVKEACTVSAAPGKTSNKLQKDLEGLQGQFTVLSKLPSSTRSSLFQQISLLLQDSAAISVLEDALEELCGGMQPDPSTLEKVPALKTTLELVQKSAGTNASGKQKKPSALTATHLLISSLDEMTDSALLELKSCCSHATLQALLHLVQNMTSNKKSSLKDADLAALTNEKVFKKVTSLFASCNVTLLKEKDSVVTKISNPQDRLPLMLCITVKGLASLVPPV</sequence>
<keyword evidence="9" id="KW-0472">Membrane</keyword>
<dbReference type="EMBL" id="JAAMOB010000016">
    <property type="protein sequence ID" value="KAF4103464.1"/>
    <property type="molecule type" value="Genomic_DNA"/>
</dbReference>
<evidence type="ECO:0000256" key="8">
    <source>
        <dbReference type="ARBA" id="ARBA00022692"/>
    </source>
</evidence>
<dbReference type="InterPro" id="IPR041263">
    <property type="entry name" value="Gasdermin_PUB"/>
</dbReference>
<dbReference type="OrthoDB" id="8815334at2759"/>
<dbReference type="Pfam" id="PF17708">
    <property type="entry name" value="Gasdermin_C"/>
    <property type="match status" value="1"/>
</dbReference>
<evidence type="ECO:0000259" key="13">
    <source>
        <dbReference type="Pfam" id="PF17708"/>
    </source>
</evidence>
<evidence type="ECO:0000259" key="12">
    <source>
        <dbReference type="Pfam" id="PF04598"/>
    </source>
</evidence>
<keyword evidence="7" id="KW-1210">Necrosis</keyword>
<evidence type="ECO:0000256" key="1">
    <source>
        <dbReference type="ARBA" id="ARBA00004496"/>
    </source>
</evidence>
<keyword evidence="10" id="KW-0564">Palmitate</keyword>
<dbReference type="Pfam" id="PF04598">
    <property type="entry name" value="Gasdermin"/>
    <property type="match status" value="1"/>
</dbReference>
<comment type="similarity">
    <text evidence="3">Belongs to the gasdermin family.</text>
</comment>
<keyword evidence="6" id="KW-0963">Cytoplasm</keyword>
<dbReference type="AlphaFoldDB" id="A0A7J6C8V9"/>
<evidence type="ECO:0000313" key="15">
    <source>
        <dbReference type="Proteomes" id="UP000579812"/>
    </source>
</evidence>
<evidence type="ECO:0000256" key="10">
    <source>
        <dbReference type="ARBA" id="ARBA00023139"/>
    </source>
</evidence>
<dbReference type="PANTHER" id="PTHR15207">
    <property type="entry name" value="NONSYNDROMIC HEARING IMPAIRMENT PROTEIN"/>
    <property type="match status" value="1"/>
</dbReference>
<feature type="domain" description="Gasdermin pore forming" evidence="12">
    <location>
        <begin position="50"/>
        <end position="294"/>
    </location>
</feature>
<keyword evidence="15" id="KW-1185">Reference proteome</keyword>
<evidence type="ECO:0000256" key="5">
    <source>
        <dbReference type="ARBA" id="ARBA00022475"/>
    </source>
</evidence>
<dbReference type="InterPro" id="IPR040460">
    <property type="entry name" value="Gasdermin_pore"/>
</dbReference>
<evidence type="ECO:0000256" key="7">
    <source>
        <dbReference type="ARBA" id="ARBA00022590"/>
    </source>
</evidence>
<keyword evidence="4" id="KW-1134">Transmembrane beta strand</keyword>
<evidence type="ECO:0000256" key="11">
    <source>
        <dbReference type="ARBA" id="ARBA00023288"/>
    </source>
</evidence>
<evidence type="ECO:0000256" key="6">
    <source>
        <dbReference type="ARBA" id="ARBA00022490"/>
    </source>
</evidence>
<evidence type="ECO:0000256" key="2">
    <source>
        <dbReference type="ARBA" id="ARBA00004651"/>
    </source>
</evidence>
<accession>A0A7J6C8V9</accession>
<evidence type="ECO:0000313" key="14">
    <source>
        <dbReference type="EMBL" id="KAF4103464.1"/>
    </source>
</evidence>
<keyword evidence="8" id="KW-0812">Transmembrane</keyword>